<reference evidence="1 2" key="1">
    <citation type="submission" date="2023-12" db="EMBL/GenBank/DDBJ databases">
        <title>Friends and Foes: Symbiotic and Algicidal bacterial influence on Karenia brevis blooms.</title>
        <authorList>
            <person name="Fei C."/>
            <person name="Mohamed A.R."/>
            <person name="Booker A."/>
            <person name="Arshad M."/>
            <person name="Klass S."/>
            <person name="Ahn S."/>
            <person name="Gilbert P.M."/>
            <person name="Heil C.A."/>
            <person name="Martinez J.M."/>
            <person name="Amin S.A."/>
        </authorList>
    </citation>
    <scope>NUCLEOTIDE SEQUENCE [LARGE SCALE GENOMIC DNA]</scope>
    <source>
        <strain evidence="1 2">CE15</strain>
    </source>
</reference>
<protein>
    <submittedName>
        <fullName evidence="1">Uncharacterized protein</fullName>
    </submittedName>
</protein>
<organism evidence="1 2">
    <name type="scientific">Pseudoalteromonas spongiae</name>
    <dbReference type="NCBI Taxonomy" id="298657"/>
    <lineage>
        <taxon>Bacteria</taxon>
        <taxon>Pseudomonadati</taxon>
        <taxon>Pseudomonadota</taxon>
        <taxon>Gammaproteobacteria</taxon>
        <taxon>Alteromonadales</taxon>
        <taxon>Pseudoalteromonadaceae</taxon>
        <taxon>Pseudoalteromonas</taxon>
    </lineage>
</organism>
<accession>A0ABU8ESC9</accession>
<keyword evidence="2" id="KW-1185">Reference proteome</keyword>
<dbReference type="EMBL" id="JBAWKS010000001">
    <property type="protein sequence ID" value="MEI4549088.1"/>
    <property type="molecule type" value="Genomic_DNA"/>
</dbReference>
<dbReference type="RefSeq" id="WP_336434768.1">
    <property type="nucleotide sequence ID" value="NZ_JBAWKS010000001.1"/>
</dbReference>
<evidence type="ECO:0000313" key="1">
    <source>
        <dbReference type="EMBL" id="MEI4549088.1"/>
    </source>
</evidence>
<name>A0ABU8ESC9_9GAMM</name>
<evidence type="ECO:0000313" key="2">
    <source>
        <dbReference type="Proteomes" id="UP001382455"/>
    </source>
</evidence>
<sequence>MAKFFGKKVMKKVVISGVIVVGLMAAMWPWGFAVGYQVKERELCQKVKGNKVLFKFTAGGIMRGETAEGTLRSSLYVDGLKKGMLFSLKQCFDNTQN</sequence>
<dbReference type="Proteomes" id="UP001382455">
    <property type="component" value="Unassembled WGS sequence"/>
</dbReference>
<gene>
    <name evidence="1" type="ORF">WAE96_05105</name>
</gene>
<proteinExistence type="predicted"/>
<comment type="caution">
    <text evidence="1">The sequence shown here is derived from an EMBL/GenBank/DDBJ whole genome shotgun (WGS) entry which is preliminary data.</text>
</comment>